<keyword evidence="10" id="KW-1185">Reference proteome</keyword>
<organism evidence="9 10">
    <name type="scientific">Hydrogenoanaerobacterium saccharovorans</name>
    <dbReference type="NCBI Taxonomy" id="474960"/>
    <lineage>
        <taxon>Bacteria</taxon>
        <taxon>Bacillati</taxon>
        <taxon>Bacillota</taxon>
        <taxon>Clostridia</taxon>
        <taxon>Eubacteriales</taxon>
        <taxon>Oscillospiraceae</taxon>
        <taxon>Hydrogenoanaerobacterium</taxon>
    </lineage>
</organism>
<dbReference type="GO" id="GO:0045892">
    <property type="term" value="P:negative regulation of DNA-templated transcription"/>
    <property type="evidence" value="ECO:0007669"/>
    <property type="project" value="TreeGrafter"/>
</dbReference>
<dbReference type="Gene3D" id="3.30.1490.190">
    <property type="match status" value="1"/>
</dbReference>
<comment type="cofactor">
    <cofactor evidence="7">
        <name>Zn(2+)</name>
        <dbReference type="ChEBI" id="CHEBI:29105"/>
    </cofactor>
    <text evidence="7">Binds 1 zinc ion per subunit.</text>
</comment>
<keyword evidence="3 7" id="KW-0862">Zinc</keyword>
<keyword evidence="8" id="KW-0408">Iron</keyword>
<evidence type="ECO:0000256" key="6">
    <source>
        <dbReference type="ARBA" id="ARBA00023163"/>
    </source>
</evidence>
<evidence type="ECO:0000256" key="5">
    <source>
        <dbReference type="ARBA" id="ARBA00023125"/>
    </source>
</evidence>
<dbReference type="InterPro" id="IPR043135">
    <property type="entry name" value="Fur_C"/>
</dbReference>
<dbReference type="GO" id="GO:0000976">
    <property type="term" value="F:transcription cis-regulatory region binding"/>
    <property type="evidence" value="ECO:0007669"/>
    <property type="project" value="TreeGrafter"/>
</dbReference>
<comment type="similarity">
    <text evidence="1">Belongs to the Fur family.</text>
</comment>
<reference evidence="9 10" key="1">
    <citation type="submission" date="2016-10" db="EMBL/GenBank/DDBJ databases">
        <authorList>
            <person name="de Groot N.N."/>
        </authorList>
    </citation>
    <scope>NUCLEOTIDE SEQUENCE [LARGE SCALE GENOMIC DNA]</scope>
    <source>
        <strain evidence="9 10">CGMCC 1.5070</strain>
    </source>
</reference>
<evidence type="ECO:0000256" key="7">
    <source>
        <dbReference type="PIRSR" id="PIRSR602481-1"/>
    </source>
</evidence>
<sequence>MKYSKQRELVLNTVIENPVHPTADFVYSHLRSANPNISLGTVYRNLNLLADHGLIHKIAIPNGSDRFDFRTDEHYHMICDCCGEVFDVELDSLKELDSEIEKSTGFVVRHHDLIINGLCNKCKHK</sequence>
<feature type="binding site" evidence="7">
    <location>
        <position position="119"/>
    </location>
    <ligand>
        <name>Zn(2+)</name>
        <dbReference type="ChEBI" id="CHEBI:29105"/>
    </ligand>
</feature>
<dbReference type="CDD" id="cd07153">
    <property type="entry name" value="Fur_like"/>
    <property type="match status" value="1"/>
</dbReference>
<dbReference type="OrthoDB" id="8659436at2"/>
<dbReference type="Proteomes" id="UP000199158">
    <property type="component" value="Unassembled WGS sequence"/>
</dbReference>
<protein>
    <submittedName>
        <fullName evidence="9">Fur family transcriptional regulator, peroxide stress response regulator</fullName>
    </submittedName>
</protein>
<keyword evidence="5" id="KW-0238">DNA-binding</keyword>
<dbReference type="GO" id="GO:0003700">
    <property type="term" value="F:DNA-binding transcription factor activity"/>
    <property type="evidence" value="ECO:0007669"/>
    <property type="project" value="InterPro"/>
</dbReference>
<evidence type="ECO:0000256" key="8">
    <source>
        <dbReference type="PIRSR" id="PIRSR602481-2"/>
    </source>
</evidence>
<evidence type="ECO:0000313" key="9">
    <source>
        <dbReference type="EMBL" id="SEM82575.1"/>
    </source>
</evidence>
<dbReference type="RefSeq" id="WP_092753942.1">
    <property type="nucleotide sequence ID" value="NZ_FOCG01000001.1"/>
</dbReference>
<feature type="binding site" evidence="8">
    <location>
        <position position="111"/>
    </location>
    <ligand>
        <name>Fe cation</name>
        <dbReference type="ChEBI" id="CHEBI:24875"/>
    </ligand>
</feature>
<evidence type="ECO:0000256" key="2">
    <source>
        <dbReference type="ARBA" id="ARBA00022491"/>
    </source>
</evidence>
<accession>A0A1H8BI91</accession>
<dbReference type="AlphaFoldDB" id="A0A1H8BI91"/>
<dbReference type="SUPFAM" id="SSF46785">
    <property type="entry name" value="Winged helix' DNA-binding domain"/>
    <property type="match status" value="1"/>
</dbReference>
<evidence type="ECO:0000256" key="1">
    <source>
        <dbReference type="ARBA" id="ARBA00007957"/>
    </source>
</evidence>
<keyword evidence="4" id="KW-0805">Transcription regulation</keyword>
<feature type="binding site" evidence="7">
    <location>
        <position position="79"/>
    </location>
    <ligand>
        <name>Zn(2+)</name>
        <dbReference type="ChEBI" id="CHEBI:29105"/>
    </ligand>
</feature>
<dbReference type="InterPro" id="IPR002481">
    <property type="entry name" value="FUR"/>
</dbReference>
<dbReference type="Gene3D" id="1.10.10.10">
    <property type="entry name" value="Winged helix-like DNA-binding domain superfamily/Winged helix DNA-binding domain"/>
    <property type="match status" value="1"/>
</dbReference>
<keyword evidence="2" id="KW-0678">Repressor</keyword>
<name>A0A1H8BI91_9FIRM</name>
<feature type="binding site" evidence="7">
    <location>
        <position position="122"/>
    </location>
    <ligand>
        <name>Zn(2+)</name>
        <dbReference type="ChEBI" id="CHEBI:29105"/>
    </ligand>
</feature>
<gene>
    <name evidence="9" type="ORF">SAMN05216180_1922</name>
</gene>
<evidence type="ECO:0000256" key="4">
    <source>
        <dbReference type="ARBA" id="ARBA00023015"/>
    </source>
</evidence>
<dbReference type="Pfam" id="PF01475">
    <property type="entry name" value="FUR"/>
    <property type="match status" value="1"/>
</dbReference>
<keyword evidence="6" id="KW-0804">Transcription</keyword>
<proteinExistence type="inferred from homology"/>
<feature type="binding site" evidence="7">
    <location>
        <position position="82"/>
    </location>
    <ligand>
        <name>Zn(2+)</name>
        <dbReference type="ChEBI" id="CHEBI:29105"/>
    </ligand>
</feature>
<evidence type="ECO:0000313" key="10">
    <source>
        <dbReference type="Proteomes" id="UP000199158"/>
    </source>
</evidence>
<dbReference type="InterPro" id="IPR036390">
    <property type="entry name" value="WH_DNA-bd_sf"/>
</dbReference>
<dbReference type="GO" id="GO:0008270">
    <property type="term" value="F:zinc ion binding"/>
    <property type="evidence" value="ECO:0007669"/>
    <property type="project" value="TreeGrafter"/>
</dbReference>
<evidence type="ECO:0000256" key="3">
    <source>
        <dbReference type="ARBA" id="ARBA00022833"/>
    </source>
</evidence>
<dbReference type="STRING" id="474960.SAMN05216180_1922"/>
<dbReference type="GO" id="GO:1900376">
    <property type="term" value="P:regulation of secondary metabolite biosynthetic process"/>
    <property type="evidence" value="ECO:0007669"/>
    <property type="project" value="TreeGrafter"/>
</dbReference>
<comment type="cofactor">
    <cofactor evidence="8">
        <name>Mn(2+)</name>
        <dbReference type="ChEBI" id="CHEBI:29035"/>
    </cofactor>
    <cofactor evidence="8">
        <name>Fe(2+)</name>
        <dbReference type="ChEBI" id="CHEBI:29033"/>
    </cofactor>
    <text evidence="8">Binds 1 Mn(2+) or Fe(2+) ion per subunit.</text>
</comment>
<dbReference type="PANTHER" id="PTHR33202:SF7">
    <property type="entry name" value="FERRIC UPTAKE REGULATION PROTEIN"/>
    <property type="match status" value="1"/>
</dbReference>
<dbReference type="InterPro" id="IPR036388">
    <property type="entry name" value="WH-like_DNA-bd_sf"/>
</dbReference>
<dbReference type="PANTHER" id="PTHR33202">
    <property type="entry name" value="ZINC UPTAKE REGULATION PROTEIN"/>
    <property type="match status" value="1"/>
</dbReference>
<dbReference type="EMBL" id="FOCG01000001">
    <property type="protein sequence ID" value="SEM82575.1"/>
    <property type="molecule type" value="Genomic_DNA"/>
</dbReference>
<keyword evidence="7" id="KW-0479">Metal-binding</keyword>